<accession>A0A9D4VVX9</accession>
<dbReference type="Gramene" id="PSAT_LOCUS30228_t1">
    <property type="protein sequence ID" value="CAL5211824.1"/>
    <property type="gene ID" value="PSAT_LOCUS30228"/>
</dbReference>
<keyword evidence="6" id="KW-1185">Reference proteome</keyword>
<dbReference type="EMBL" id="JAMSHJ010000007">
    <property type="protein sequence ID" value="KAI5389854.1"/>
    <property type="molecule type" value="Genomic_DNA"/>
</dbReference>
<dbReference type="PANTHER" id="PTHR31901">
    <property type="entry name" value="GH3 DOMAIN-CONTAINING PROTEIN"/>
    <property type="match status" value="1"/>
</dbReference>
<dbReference type="Pfam" id="PF03321">
    <property type="entry name" value="GH3"/>
    <property type="match status" value="1"/>
</dbReference>
<dbReference type="GO" id="GO:0005737">
    <property type="term" value="C:cytoplasm"/>
    <property type="evidence" value="ECO:0007669"/>
    <property type="project" value="TreeGrafter"/>
</dbReference>
<evidence type="ECO:0000256" key="2">
    <source>
        <dbReference type="ARBA" id="ARBA00022598"/>
    </source>
</evidence>
<dbReference type="InterPro" id="IPR004993">
    <property type="entry name" value="GH3"/>
</dbReference>
<dbReference type="PANTHER" id="PTHR31901:SF48">
    <property type="entry name" value="INDOLE-3-ACETIC ACID-AMIDO SYNTHETASE GH3.10"/>
    <property type="match status" value="1"/>
</dbReference>
<keyword evidence="2" id="KW-0436">Ligase</keyword>
<feature type="domain" description="GH3 middle" evidence="3">
    <location>
        <begin position="398"/>
        <end position="475"/>
    </location>
</feature>
<protein>
    <submittedName>
        <fullName evidence="5">Uncharacterized protein</fullName>
    </submittedName>
</protein>
<feature type="domain" description="GH3 C-terminal" evidence="4">
    <location>
        <begin position="490"/>
        <end position="605"/>
    </location>
</feature>
<dbReference type="Gramene" id="Psat07G0524100-T2">
    <property type="protein sequence ID" value="KAI5389854.1"/>
    <property type="gene ID" value="KIW84_075241"/>
</dbReference>
<dbReference type="GO" id="GO:0016881">
    <property type="term" value="F:acid-amino acid ligase activity"/>
    <property type="evidence" value="ECO:0007669"/>
    <property type="project" value="TreeGrafter"/>
</dbReference>
<organism evidence="5 6">
    <name type="scientific">Pisum sativum</name>
    <name type="common">Garden pea</name>
    <name type="synonym">Lathyrus oleraceus</name>
    <dbReference type="NCBI Taxonomy" id="3888"/>
    <lineage>
        <taxon>Eukaryota</taxon>
        <taxon>Viridiplantae</taxon>
        <taxon>Streptophyta</taxon>
        <taxon>Embryophyta</taxon>
        <taxon>Tracheophyta</taxon>
        <taxon>Spermatophyta</taxon>
        <taxon>Magnoliopsida</taxon>
        <taxon>eudicotyledons</taxon>
        <taxon>Gunneridae</taxon>
        <taxon>Pentapetalae</taxon>
        <taxon>rosids</taxon>
        <taxon>fabids</taxon>
        <taxon>Fabales</taxon>
        <taxon>Fabaceae</taxon>
        <taxon>Papilionoideae</taxon>
        <taxon>50 kb inversion clade</taxon>
        <taxon>NPAAA clade</taxon>
        <taxon>Hologalegina</taxon>
        <taxon>IRL clade</taxon>
        <taxon>Fabeae</taxon>
        <taxon>Lathyrus</taxon>
    </lineage>
</organism>
<name>A0A9D4VVX9_PEA</name>
<dbReference type="AlphaFoldDB" id="A0A9D4VVX9"/>
<dbReference type="Gramene" id="Psat07G0524100-T3">
    <property type="protein sequence ID" value="KAI5389855.1"/>
    <property type="gene ID" value="KIW84_075241"/>
</dbReference>
<dbReference type="InterPro" id="IPR055378">
    <property type="entry name" value="GH3_C"/>
</dbReference>
<evidence type="ECO:0000313" key="5">
    <source>
        <dbReference type="EMBL" id="KAI5389854.1"/>
    </source>
</evidence>
<evidence type="ECO:0000256" key="1">
    <source>
        <dbReference type="ARBA" id="ARBA00008068"/>
    </source>
</evidence>
<evidence type="ECO:0000259" key="3">
    <source>
        <dbReference type="Pfam" id="PF23571"/>
    </source>
</evidence>
<dbReference type="EMBL" id="JAMSHJ010000007">
    <property type="protein sequence ID" value="KAI5389855.1"/>
    <property type="molecule type" value="Genomic_DNA"/>
</dbReference>
<dbReference type="InterPro" id="IPR055377">
    <property type="entry name" value="GH3_M"/>
</dbReference>
<evidence type="ECO:0000259" key="4">
    <source>
        <dbReference type="Pfam" id="PF23572"/>
    </source>
</evidence>
<evidence type="ECO:0000313" key="6">
    <source>
        <dbReference type="Proteomes" id="UP001058974"/>
    </source>
</evidence>
<dbReference type="Pfam" id="PF23571">
    <property type="entry name" value="GH3_M"/>
    <property type="match status" value="1"/>
</dbReference>
<gene>
    <name evidence="5" type="ORF">KIW84_075241</name>
</gene>
<sequence>MEQTVVSNNKNNSNNGSGNSDYEKIISWFEDVSNNTGSVQTEILSHILKENNGVEYLKKWFGGYNILEMEACALESLFSSLVPIASHADFEPFIQRISDGDTAPLLTQQPITTLSLSSGTTDGRQKFVPFTRHSAQTTLQIFTLSAAYRSRYTPLSFHSPAHSPRPWKALLIRVYPIKEGGRVLEFIYGSNCFKTKGNLTVGTATTHCYASEEFKTKNHKAKSFSCSPEQVIFNGDYKQSTYCHLLLGLFYSDQVEFITSAFVYTMVQAFTTFEEHWRELCNDIKNGTLSSRIKSAKLRDAILEIINSKSGPNINLASKLEGYCEELENLDWFGMVPKIWPNAKYMYSIMTGSMIPYLKKLRHYGNGLPMISADYGSTESWIGVNVDPSLNPEQVTFAVVPTFSYFEFIPLHRNKQDSSDDFIEDKPIPLSKVIVGQHYEIVLTTFTGLYRCRLGDVVEVAGFHNGTPKLNFVCRRKLILTVNIDKNTEKDLQLVVERGSQILNKSKAEIVDFTSNADVKNQPGHYVIYWEIKGEVEDNVLDDCCREMDLSFADHGYVVSRKTNSIGPLELCILERGTFKKILDSFIANGVALNQFKTPRCTNNHVLLKILHTCTIKRFHSTAYSSIN</sequence>
<dbReference type="Proteomes" id="UP001058974">
    <property type="component" value="Chromosome 7"/>
</dbReference>
<comment type="similarity">
    <text evidence="1">Belongs to the IAA-amido conjugating enzyme family.</text>
</comment>
<proteinExistence type="inferred from homology"/>
<comment type="caution">
    <text evidence="5">The sequence shown here is derived from an EMBL/GenBank/DDBJ whole genome shotgun (WGS) entry which is preliminary data.</text>
</comment>
<reference evidence="5 6" key="1">
    <citation type="journal article" date="2022" name="Nat. Genet.">
        <title>Improved pea reference genome and pan-genome highlight genomic features and evolutionary characteristics.</title>
        <authorList>
            <person name="Yang T."/>
            <person name="Liu R."/>
            <person name="Luo Y."/>
            <person name="Hu S."/>
            <person name="Wang D."/>
            <person name="Wang C."/>
            <person name="Pandey M.K."/>
            <person name="Ge S."/>
            <person name="Xu Q."/>
            <person name="Li N."/>
            <person name="Li G."/>
            <person name="Huang Y."/>
            <person name="Saxena R.K."/>
            <person name="Ji Y."/>
            <person name="Li M."/>
            <person name="Yan X."/>
            <person name="He Y."/>
            <person name="Liu Y."/>
            <person name="Wang X."/>
            <person name="Xiang C."/>
            <person name="Varshney R.K."/>
            <person name="Ding H."/>
            <person name="Gao S."/>
            <person name="Zong X."/>
        </authorList>
    </citation>
    <scope>NUCLEOTIDE SEQUENCE [LARGE SCALE GENOMIC DNA]</scope>
    <source>
        <strain evidence="5 6">cv. Zhongwan 6</strain>
    </source>
</reference>
<dbReference type="OrthoDB" id="10004661at2759"/>
<dbReference type="Pfam" id="PF23572">
    <property type="entry name" value="GH3_C"/>
    <property type="match status" value="1"/>
</dbReference>